<comment type="caution">
    <text evidence="2">The sequence shown here is derived from an EMBL/GenBank/DDBJ whole genome shotgun (WGS) entry which is preliminary data.</text>
</comment>
<dbReference type="EMBL" id="JAOPGA020001860">
    <property type="protein sequence ID" value="KAL0491766.1"/>
    <property type="molecule type" value="Genomic_DNA"/>
</dbReference>
<name>A0AAW2ZSS8_9EUKA</name>
<gene>
    <name evidence="2" type="ORF">AKO1_000527</name>
</gene>
<organism evidence="2 3">
    <name type="scientific">Acrasis kona</name>
    <dbReference type="NCBI Taxonomy" id="1008807"/>
    <lineage>
        <taxon>Eukaryota</taxon>
        <taxon>Discoba</taxon>
        <taxon>Heterolobosea</taxon>
        <taxon>Tetramitia</taxon>
        <taxon>Eutetramitia</taxon>
        <taxon>Acrasidae</taxon>
        <taxon>Acrasis</taxon>
    </lineage>
</organism>
<feature type="transmembrane region" description="Helical" evidence="1">
    <location>
        <begin position="102"/>
        <end position="123"/>
    </location>
</feature>
<accession>A0AAW2ZSS8</accession>
<reference evidence="2 3" key="1">
    <citation type="submission" date="2024-03" db="EMBL/GenBank/DDBJ databases">
        <title>The Acrasis kona genome and developmental transcriptomes reveal deep origins of eukaryotic multicellular pathways.</title>
        <authorList>
            <person name="Sheikh S."/>
            <person name="Fu C.-J."/>
            <person name="Brown M.W."/>
            <person name="Baldauf S.L."/>
        </authorList>
    </citation>
    <scope>NUCLEOTIDE SEQUENCE [LARGE SCALE GENOMIC DNA]</scope>
    <source>
        <strain evidence="2 3">ATCC MYA-3509</strain>
    </source>
</reference>
<proteinExistence type="predicted"/>
<keyword evidence="1" id="KW-0472">Membrane</keyword>
<feature type="transmembrane region" description="Helical" evidence="1">
    <location>
        <begin position="320"/>
        <end position="339"/>
    </location>
</feature>
<keyword evidence="1 2" id="KW-0812">Transmembrane</keyword>
<evidence type="ECO:0000313" key="3">
    <source>
        <dbReference type="Proteomes" id="UP001431209"/>
    </source>
</evidence>
<sequence length="340" mass="39831">MQRVHFELIGSSFADDPFVKEARLVKKSSASKKSMPVINRKHCNLDQEQQKEFKRIVQRSEQNAPAFGFMSRNKTTMILWVMLVMTFGIFSIWLCYDHVNLPSLVAAILLIASGMVALQLLFVSSHTASHAMFLEYENIKLDNERWSEQHPIFYYAFYHHHHSFKNNWFPELSYHNPKGTINVVAAHWDGYSLLAKKERIMIVLFFMLLNPICGLFFFGYELGALLLPYAHLWQHISHSRMAVFEYILRICEKCGLIANGADHHRHHNHNHDTVYQDFSSSGIYMKHIDDWINYLWDCAFKTAKETEHNRPYDVMQPYCWWINRAVIGSLPAFVVVLGWL</sequence>
<dbReference type="AlphaFoldDB" id="A0AAW2ZSS8"/>
<keyword evidence="3" id="KW-1185">Reference proteome</keyword>
<feature type="transmembrane region" description="Helical" evidence="1">
    <location>
        <begin position="200"/>
        <end position="220"/>
    </location>
</feature>
<evidence type="ECO:0000256" key="1">
    <source>
        <dbReference type="SAM" id="Phobius"/>
    </source>
</evidence>
<dbReference type="Proteomes" id="UP001431209">
    <property type="component" value="Unassembled WGS sequence"/>
</dbReference>
<protein>
    <submittedName>
        <fullName evidence="2">4 TM domain-containing transmembrane protein</fullName>
    </submittedName>
</protein>
<keyword evidence="1" id="KW-1133">Transmembrane helix</keyword>
<feature type="transmembrane region" description="Helical" evidence="1">
    <location>
        <begin position="77"/>
        <end position="96"/>
    </location>
</feature>
<evidence type="ECO:0000313" key="2">
    <source>
        <dbReference type="EMBL" id="KAL0491766.1"/>
    </source>
</evidence>